<sequence length="93" mass="10194">MSFILNNCMAISIVFTVILFVSIVCNERIVALVISFVTMLFGSFLLLYAFAKISGFDALDIQIKGLMIIGEGLLLLVVTSVFISVQEAKKKTV</sequence>
<dbReference type="EMBL" id="JACJHT010000001">
    <property type="protein sequence ID" value="MBA9037219.1"/>
    <property type="molecule type" value="Genomic_DNA"/>
</dbReference>
<protein>
    <submittedName>
        <fullName evidence="2">Membrane protein</fullName>
    </submittedName>
</protein>
<organism evidence="2 3">
    <name type="scientific">Priestia aryabhattai</name>
    <name type="common">Bacillus aryabhattai</name>
    <dbReference type="NCBI Taxonomy" id="412384"/>
    <lineage>
        <taxon>Bacteria</taxon>
        <taxon>Bacillati</taxon>
        <taxon>Bacillota</taxon>
        <taxon>Bacilli</taxon>
        <taxon>Bacillales</taxon>
        <taxon>Bacillaceae</taxon>
        <taxon>Priestia</taxon>
    </lineage>
</organism>
<evidence type="ECO:0000313" key="2">
    <source>
        <dbReference type="EMBL" id="MBA9037219.1"/>
    </source>
</evidence>
<evidence type="ECO:0000256" key="1">
    <source>
        <dbReference type="SAM" id="Phobius"/>
    </source>
</evidence>
<keyword evidence="3" id="KW-1185">Reference proteome</keyword>
<feature type="transmembrane region" description="Helical" evidence="1">
    <location>
        <begin position="63"/>
        <end position="85"/>
    </location>
</feature>
<proteinExistence type="predicted"/>
<keyword evidence="1" id="KW-1133">Transmembrane helix</keyword>
<keyword evidence="1" id="KW-0812">Transmembrane</keyword>
<dbReference type="RefSeq" id="WP_182527508.1">
    <property type="nucleotide sequence ID" value="NZ_JACJHT010000001.1"/>
</dbReference>
<keyword evidence="1" id="KW-0472">Membrane</keyword>
<feature type="transmembrane region" description="Helical" evidence="1">
    <location>
        <begin position="7"/>
        <end position="24"/>
    </location>
</feature>
<comment type="caution">
    <text evidence="2">The sequence shown here is derived from an EMBL/GenBank/DDBJ whole genome shotgun (WGS) entry which is preliminary data.</text>
</comment>
<name>A0A7W3RCW2_PRIAR</name>
<dbReference type="AlphaFoldDB" id="A0A7W3RCW2"/>
<accession>A0A7W3RCW2</accession>
<gene>
    <name evidence="2" type="ORF">HNP21_000308</name>
</gene>
<reference evidence="2" key="1">
    <citation type="submission" date="2020-08" db="EMBL/GenBank/DDBJ databases">
        <title>Functional genomics of gut bacteria from endangered species of beetles.</title>
        <authorList>
            <person name="Carlos-Shanley C."/>
        </authorList>
    </citation>
    <scope>NUCLEOTIDE SEQUENCE [LARGE SCALE GENOMIC DNA]</scope>
    <source>
        <strain evidence="2">S00060</strain>
    </source>
</reference>
<evidence type="ECO:0000313" key="3">
    <source>
        <dbReference type="Proteomes" id="UP000543174"/>
    </source>
</evidence>
<dbReference type="Proteomes" id="UP000543174">
    <property type="component" value="Unassembled WGS sequence"/>
</dbReference>
<feature type="transmembrane region" description="Helical" evidence="1">
    <location>
        <begin position="30"/>
        <end position="51"/>
    </location>
</feature>